<keyword evidence="3" id="KW-1185">Reference proteome</keyword>
<comment type="caution">
    <text evidence="2">The sequence shown here is derived from an EMBL/GenBank/DDBJ whole genome shotgun (WGS) entry which is preliminary data.</text>
</comment>
<gene>
    <name evidence="2" type="ORF">KS407_14030</name>
</gene>
<dbReference type="PROSITE" id="PS51832">
    <property type="entry name" value="HD_GYP"/>
    <property type="match status" value="1"/>
</dbReference>
<evidence type="ECO:0000313" key="2">
    <source>
        <dbReference type="EMBL" id="MBU9722550.1"/>
    </source>
</evidence>
<dbReference type="PANTHER" id="PTHR43155">
    <property type="entry name" value="CYCLIC DI-GMP PHOSPHODIESTERASE PA4108-RELATED"/>
    <property type="match status" value="1"/>
</dbReference>
<dbReference type="RefSeq" id="WP_088074742.1">
    <property type="nucleotide sequence ID" value="NZ_JAHQCR010000053.1"/>
</dbReference>
<dbReference type="CDD" id="cd00077">
    <property type="entry name" value="HDc"/>
    <property type="match status" value="1"/>
</dbReference>
<proteinExistence type="predicted"/>
<dbReference type="Gene3D" id="1.10.3210.10">
    <property type="entry name" value="Hypothetical protein af1432"/>
    <property type="match status" value="1"/>
</dbReference>
<dbReference type="Pfam" id="PF13487">
    <property type="entry name" value="HD_5"/>
    <property type="match status" value="1"/>
</dbReference>
<dbReference type="InterPro" id="IPR003607">
    <property type="entry name" value="HD/PDEase_dom"/>
</dbReference>
<organism evidence="2 3">
    <name type="scientific">Evansella alkalicola</name>
    <dbReference type="NCBI Taxonomy" id="745819"/>
    <lineage>
        <taxon>Bacteria</taxon>
        <taxon>Bacillati</taxon>
        <taxon>Bacillota</taxon>
        <taxon>Bacilli</taxon>
        <taxon>Bacillales</taxon>
        <taxon>Bacillaceae</taxon>
        <taxon>Evansella</taxon>
    </lineage>
</organism>
<dbReference type="NCBIfam" id="TIGR00277">
    <property type="entry name" value="HDIG"/>
    <property type="match status" value="1"/>
</dbReference>
<dbReference type="EMBL" id="JAHQCR010000053">
    <property type="protein sequence ID" value="MBU9722550.1"/>
    <property type="molecule type" value="Genomic_DNA"/>
</dbReference>
<feature type="domain" description="HD-GYP" evidence="1">
    <location>
        <begin position="113"/>
        <end position="311"/>
    </location>
</feature>
<dbReference type="InterPro" id="IPR037522">
    <property type="entry name" value="HD_GYP_dom"/>
</dbReference>
<evidence type="ECO:0000259" key="1">
    <source>
        <dbReference type="PROSITE" id="PS51832"/>
    </source>
</evidence>
<dbReference type="PANTHER" id="PTHR43155:SF2">
    <property type="entry name" value="CYCLIC DI-GMP PHOSPHODIESTERASE PA4108"/>
    <property type="match status" value="1"/>
</dbReference>
<accession>A0ABS6JZM8</accession>
<dbReference type="InterPro" id="IPR006675">
    <property type="entry name" value="HDIG_dom"/>
</dbReference>
<dbReference type="SUPFAM" id="SSF109604">
    <property type="entry name" value="HD-domain/PDEase-like"/>
    <property type="match status" value="1"/>
</dbReference>
<reference evidence="2 3" key="1">
    <citation type="submission" date="2021-06" db="EMBL/GenBank/DDBJ databases">
        <title>Bacillus sp. RD4P76, an endophyte from a halophyte.</title>
        <authorList>
            <person name="Sun J.-Q."/>
        </authorList>
    </citation>
    <scope>NUCLEOTIDE SEQUENCE [LARGE SCALE GENOMIC DNA]</scope>
    <source>
        <strain evidence="2 3">JCM 17098</strain>
    </source>
</reference>
<name>A0ABS6JZM8_9BACI</name>
<evidence type="ECO:0000313" key="3">
    <source>
        <dbReference type="Proteomes" id="UP000790580"/>
    </source>
</evidence>
<sequence>MSYILMEPEENLVGKVLGDDVVSDSGHFLLRKGMTLTTWHLQIIKNHQVKFVPILDQTPPLDLQISNIFRKKEELSQLYSANITSIKQLFQQSISNEVPSLQHFMKEYSPLLEKVIKGSSIFLELYHIKGFDEYTYRHSINVGLLSATIGRILNYPIETTIELGKIGFFHDIGKMKISNKIIQKEGPLTDEEFEEVKKHTIYGKEIIEQMDGADTVIQVAALYHHERLDGSGYPFGLEGDAIPMVAQIISVADAYDAITSDRVYREKYPPFHAIEELVNDVYRGKLNGNIVFPFVHHIVEGYVGNEITLSDGRRGTIIKLHYEELSRPLIIIDGEYLDLRIERSLSILDVMP</sequence>
<dbReference type="Proteomes" id="UP000790580">
    <property type="component" value="Unassembled WGS sequence"/>
</dbReference>
<protein>
    <submittedName>
        <fullName evidence="2">HD-GYP domain-containing protein</fullName>
    </submittedName>
</protein>
<dbReference type="SMART" id="SM00471">
    <property type="entry name" value="HDc"/>
    <property type="match status" value="1"/>
</dbReference>